<protein>
    <submittedName>
        <fullName evidence="1">Uncharacterized protein</fullName>
    </submittedName>
</protein>
<proteinExistence type="predicted"/>
<dbReference type="EMBL" id="VLLG01000005">
    <property type="protein sequence ID" value="TWI84519.1"/>
    <property type="molecule type" value="Genomic_DNA"/>
</dbReference>
<dbReference type="RefSeq" id="WP_145718239.1">
    <property type="nucleotide sequence ID" value="NZ_BAAAFY010000002.1"/>
</dbReference>
<reference evidence="1 2" key="1">
    <citation type="journal article" date="2013" name="Stand. Genomic Sci.">
        <title>Genomic Encyclopedia of Type Strains, Phase I: The one thousand microbial genomes (KMG-I) project.</title>
        <authorList>
            <person name="Kyrpides N.C."/>
            <person name="Woyke T."/>
            <person name="Eisen J.A."/>
            <person name="Garrity G."/>
            <person name="Lilburn T.G."/>
            <person name="Beck B.J."/>
            <person name="Whitman W.B."/>
            <person name="Hugenholtz P."/>
            <person name="Klenk H.P."/>
        </authorList>
    </citation>
    <scope>NUCLEOTIDE SEQUENCE [LARGE SCALE GENOMIC DNA]</scope>
    <source>
        <strain evidence="1 2">DSM 13484</strain>
    </source>
</reference>
<organism evidence="1 2">
    <name type="scientific">Chitinophaga japonensis</name>
    <name type="common">Flexibacter japonensis</name>
    <dbReference type="NCBI Taxonomy" id="104662"/>
    <lineage>
        <taxon>Bacteria</taxon>
        <taxon>Pseudomonadati</taxon>
        <taxon>Bacteroidota</taxon>
        <taxon>Chitinophagia</taxon>
        <taxon>Chitinophagales</taxon>
        <taxon>Chitinophagaceae</taxon>
        <taxon>Chitinophaga</taxon>
    </lineage>
</organism>
<sequence length="91" mass="10318">MKQYTVTINCEFLNEAGILVGHTLKTIVHTLPRVADKYMFMANQHFKPIVIRIMSIVDPETDLQVLICNGEEVDDVDDITEVIDHSAFVVD</sequence>
<keyword evidence="2" id="KW-1185">Reference proteome</keyword>
<dbReference type="OrthoDB" id="673656at2"/>
<dbReference type="AlphaFoldDB" id="A0A562STA1"/>
<dbReference type="Proteomes" id="UP000316778">
    <property type="component" value="Unassembled WGS sequence"/>
</dbReference>
<evidence type="ECO:0000313" key="1">
    <source>
        <dbReference type="EMBL" id="TWI84519.1"/>
    </source>
</evidence>
<dbReference type="Pfam" id="PF19377">
    <property type="entry name" value="DUF5952"/>
    <property type="match status" value="1"/>
</dbReference>
<evidence type="ECO:0000313" key="2">
    <source>
        <dbReference type="Proteomes" id="UP000316778"/>
    </source>
</evidence>
<accession>A0A562STA1</accession>
<comment type="caution">
    <text evidence="1">The sequence shown here is derived from an EMBL/GenBank/DDBJ whole genome shotgun (WGS) entry which is preliminary data.</text>
</comment>
<name>A0A562STA1_CHIJA</name>
<gene>
    <name evidence="1" type="ORF">LX66_4889</name>
</gene>
<dbReference type="InterPro" id="IPR045996">
    <property type="entry name" value="DUF5952"/>
</dbReference>